<keyword evidence="2" id="KW-1185">Reference proteome</keyword>
<dbReference type="Proteomes" id="UP000199546">
    <property type="component" value="Unassembled WGS sequence"/>
</dbReference>
<proteinExistence type="predicted"/>
<evidence type="ECO:0000313" key="1">
    <source>
        <dbReference type="EMBL" id="SFT65611.1"/>
    </source>
</evidence>
<dbReference type="STRING" id="1296565.SAMN05660657_02178"/>
<accession>A0A1I6ZSL9</accession>
<evidence type="ECO:0000313" key="2">
    <source>
        <dbReference type="Proteomes" id="UP000199546"/>
    </source>
</evidence>
<dbReference type="SUPFAM" id="SSF54909">
    <property type="entry name" value="Dimeric alpha+beta barrel"/>
    <property type="match status" value="1"/>
</dbReference>
<reference evidence="2" key="1">
    <citation type="submission" date="2016-10" db="EMBL/GenBank/DDBJ databases">
        <authorList>
            <person name="Varghese N."/>
            <person name="Submissions S."/>
        </authorList>
    </citation>
    <scope>NUCLEOTIDE SEQUENCE [LARGE SCALE GENOMIC DNA]</scope>
    <source>
        <strain evidence="2">DSM 46136</strain>
    </source>
</reference>
<dbReference type="EMBL" id="FPBA01000006">
    <property type="protein sequence ID" value="SFT65611.1"/>
    <property type="molecule type" value="Genomic_DNA"/>
</dbReference>
<sequence length="229" mass="23626">MFVSWTALELTTPAAACPWRPAGATVSQAGIAGPGRAELPEAVGSWWSVLGTWEDPAAALAAAPAPGASVRGAWHVVLQPVSYRGDAVLSGGARPFDRLPHRGKVAGAAAVITLAGLSANAGRTGEFLDRFASLGRQVRDAPGSCAALVQAPEDGAVLTFSAWRTLRDAVTWAYHRPDHAATVARQETHPMLDSTGFLRCAVLGSTGTFDGTDPLAGLTGTPVHAQETP</sequence>
<dbReference type="AlphaFoldDB" id="A0A1I6ZSL9"/>
<organism evidence="1 2">
    <name type="scientific">Geodermatophilus amargosae</name>
    <dbReference type="NCBI Taxonomy" id="1296565"/>
    <lineage>
        <taxon>Bacteria</taxon>
        <taxon>Bacillati</taxon>
        <taxon>Actinomycetota</taxon>
        <taxon>Actinomycetes</taxon>
        <taxon>Geodermatophilales</taxon>
        <taxon>Geodermatophilaceae</taxon>
        <taxon>Geodermatophilus</taxon>
    </lineage>
</organism>
<dbReference type="InterPro" id="IPR011008">
    <property type="entry name" value="Dimeric_a/b-barrel"/>
</dbReference>
<gene>
    <name evidence="1" type="ORF">SAMN05660657_02178</name>
</gene>
<name>A0A1I6ZSL9_9ACTN</name>
<evidence type="ECO:0008006" key="3">
    <source>
        <dbReference type="Google" id="ProtNLM"/>
    </source>
</evidence>
<protein>
    <recommendedName>
        <fullName evidence="3">Antibiotic biosynthesis monooxygenase</fullName>
    </recommendedName>
</protein>